<evidence type="ECO:0000313" key="2">
    <source>
        <dbReference type="Proteomes" id="UP001175000"/>
    </source>
</evidence>
<feature type="non-terminal residue" evidence="1">
    <location>
        <position position="63"/>
    </location>
</feature>
<sequence length="63" mass="7388">INPGTGKPCDQTFSRPYDLTRHEDTVHNSDKNKRYCTYCIPEKKLAGRTHLTRHHRVCHPDIE</sequence>
<dbReference type="EMBL" id="JAULSU010000002">
    <property type="protein sequence ID" value="KAK0627183.1"/>
    <property type="molecule type" value="Genomic_DNA"/>
</dbReference>
<dbReference type="Gene3D" id="3.30.160.60">
    <property type="entry name" value="Classic Zinc Finger"/>
    <property type="match status" value="1"/>
</dbReference>
<feature type="non-terminal residue" evidence="1">
    <location>
        <position position="1"/>
    </location>
</feature>
<comment type="caution">
    <text evidence="1">The sequence shown here is derived from an EMBL/GenBank/DDBJ whole genome shotgun (WGS) entry which is preliminary data.</text>
</comment>
<protein>
    <recommendedName>
        <fullName evidence="3">C2H2-type domain-containing protein</fullName>
    </recommendedName>
</protein>
<dbReference type="Proteomes" id="UP001175000">
    <property type="component" value="Unassembled WGS sequence"/>
</dbReference>
<accession>A0AA39X4L6</accession>
<proteinExistence type="predicted"/>
<evidence type="ECO:0000313" key="1">
    <source>
        <dbReference type="EMBL" id="KAK0627183.1"/>
    </source>
</evidence>
<evidence type="ECO:0008006" key="3">
    <source>
        <dbReference type="Google" id="ProtNLM"/>
    </source>
</evidence>
<keyword evidence="2" id="KW-1185">Reference proteome</keyword>
<gene>
    <name evidence="1" type="ORF">B0T14DRAFT_413057</name>
</gene>
<dbReference type="AlphaFoldDB" id="A0AA39X4L6"/>
<reference evidence="1" key="1">
    <citation type="submission" date="2023-06" db="EMBL/GenBank/DDBJ databases">
        <title>Genome-scale phylogeny and comparative genomics of the fungal order Sordariales.</title>
        <authorList>
            <consortium name="Lawrence Berkeley National Laboratory"/>
            <person name="Hensen N."/>
            <person name="Bonometti L."/>
            <person name="Westerberg I."/>
            <person name="Brannstrom I.O."/>
            <person name="Guillou S."/>
            <person name="Cros-Aarteil S."/>
            <person name="Calhoun S."/>
            <person name="Haridas S."/>
            <person name="Kuo A."/>
            <person name="Mondo S."/>
            <person name="Pangilinan J."/>
            <person name="Riley R."/>
            <person name="Labutti K."/>
            <person name="Andreopoulos B."/>
            <person name="Lipzen A."/>
            <person name="Chen C."/>
            <person name="Yanf M."/>
            <person name="Daum C."/>
            <person name="Ng V."/>
            <person name="Clum A."/>
            <person name="Steindorff A."/>
            <person name="Ohm R."/>
            <person name="Martin F."/>
            <person name="Silar P."/>
            <person name="Natvig D."/>
            <person name="Lalanne C."/>
            <person name="Gautier V."/>
            <person name="Ament-Velasquez S.L."/>
            <person name="Kruys A."/>
            <person name="Hutchinson M.I."/>
            <person name="Powell A.J."/>
            <person name="Barry K."/>
            <person name="Miller A.N."/>
            <person name="Grigoriev I.V."/>
            <person name="Debuchy R."/>
            <person name="Gladieux P."/>
            <person name="Thoren M.H."/>
            <person name="Johannesson H."/>
        </authorList>
    </citation>
    <scope>NUCLEOTIDE SEQUENCE</scope>
    <source>
        <strain evidence="1">CBS 606.72</strain>
    </source>
</reference>
<name>A0AA39X4L6_9PEZI</name>
<organism evidence="1 2">
    <name type="scientific">Immersiella caudata</name>
    <dbReference type="NCBI Taxonomy" id="314043"/>
    <lineage>
        <taxon>Eukaryota</taxon>
        <taxon>Fungi</taxon>
        <taxon>Dikarya</taxon>
        <taxon>Ascomycota</taxon>
        <taxon>Pezizomycotina</taxon>
        <taxon>Sordariomycetes</taxon>
        <taxon>Sordariomycetidae</taxon>
        <taxon>Sordariales</taxon>
        <taxon>Lasiosphaeriaceae</taxon>
        <taxon>Immersiella</taxon>
    </lineage>
</organism>